<reference evidence="1" key="1">
    <citation type="submission" date="2022-07" db="EMBL/GenBank/DDBJ databases">
        <title>Phylogenomic reconstructions and comparative analyses of Kickxellomycotina fungi.</title>
        <authorList>
            <person name="Reynolds N.K."/>
            <person name="Stajich J.E."/>
            <person name="Barry K."/>
            <person name="Grigoriev I.V."/>
            <person name="Crous P."/>
            <person name="Smith M.E."/>
        </authorList>
    </citation>
    <scope>NUCLEOTIDE SEQUENCE</scope>
    <source>
        <strain evidence="1">NRRL 5244</strain>
    </source>
</reference>
<protein>
    <submittedName>
        <fullName evidence="1">Uncharacterized protein</fullName>
    </submittedName>
</protein>
<keyword evidence="2" id="KW-1185">Reference proteome</keyword>
<gene>
    <name evidence="1" type="ORF">FBU59_003011</name>
</gene>
<organism evidence="1 2">
    <name type="scientific">Linderina macrospora</name>
    <dbReference type="NCBI Taxonomy" id="4868"/>
    <lineage>
        <taxon>Eukaryota</taxon>
        <taxon>Fungi</taxon>
        <taxon>Fungi incertae sedis</taxon>
        <taxon>Zoopagomycota</taxon>
        <taxon>Kickxellomycotina</taxon>
        <taxon>Kickxellomycetes</taxon>
        <taxon>Kickxellales</taxon>
        <taxon>Kickxellaceae</taxon>
        <taxon>Linderina</taxon>
    </lineage>
</organism>
<sequence length="590" mass="63457">IAYGLKYSTLLINVPQYLQYLKTRFERSGGRVIQAHLDHIRQAPRFVQAQDDPPLVINCTALGSRSLGGVSDQKLYPIRGQTLVVNAPAARRTLTRLGKSFAYVIPRGDGTVVIGGTANRGSWDSAADESTTDAILAKALTLEPALVPTVDDAMDVQQQIEALRQRIISVNVGFRPAREGGVRLEVEKIDSAFTVIHCYGHAGFGYQSSVGYGKAVLNIAPPRPSRATRSAKPEAETPVVIINQEDTSDKTPVRRQQRSQPTSSASPTKQSVPGALPAAETPQKRAPVDSPLSTPRSPASYGRRSSSTRRLSASGSLRRVSGIFVGNDELIDGISPIKHDGPLEDLAEADEDSQTSRYNGRALEFGLVKRRRTESAELDGDDDKVVDAVDEGNASSDDSRFVEEPVAEDSQSEEESDSDVFDIDKLVAETATTSSAAASKLTRASRTNVASRMASGELTTKDWLEEPSVGGRLPRRHRAQQPQPKSPTKKPAKRAAAANGRGRKPAGDAGSSGESAHEPDDSWKPEMPATRPIRTRATGATKTTARTTYGKRRAAAATLHPPQAEAWGADAALANHFDDIDNFELAEETV</sequence>
<evidence type="ECO:0000313" key="2">
    <source>
        <dbReference type="Proteomes" id="UP001150603"/>
    </source>
</evidence>
<dbReference type="Proteomes" id="UP001150603">
    <property type="component" value="Unassembled WGS sequence"/>
</dbReference>
<name>A0ACC1J9W3_9FUNG</name>
<accession>A0ACC1J9W3</accession>
<comment type="caution">
    <text evidence="1">The sequence shown here is derived from an EMBL/GenBank/DDBJ whole genome shotgun (WGS) entry which is preliminary data.</text>
</comment>
<evidence type="ECO:0000313" key="1">
    <source>
        <dbReference type="EMBL" id="KAJ1943101.1"/>
    </source>
</evidence>
<dbReference type="EMBL" id="JANBPW010001793">
    <property type="protein sequence ID" value="KAJ1943101.1"/>
    <property type="molecule type" value="Genomic_DNA"/>
</dbReference>
<proteinExistence type="predicted"/>
<feature type="non-terminal residue" evidence="1">
    <location>
        <position position="1"/>
    </location>
</feature>